<keyword evidence="2" id="KW-0408">Iron</keyword>
<sequence length="353" mass="38708">MNEQTYRRLARHLDQLPDGFPPSRTGADLHLLELLFSPQEAELAVHLTLERESAGLIAARAGLAPDAGALLLDEMAQKGLILSMDTEDGGRTYMAAPFVVGIYEFQVNNLSVNFLHALWEYWSTTVDRPSAETIPQMRTIPIHESIDPRLETVTYEQVNAIVDAHTRFAVAPCICRRGARMVGKGCDAPEESCLIFGEWAEFYARTGRGRKIDRSEMLALIARADAANLVLRPSNSQDVSFICCCCGCCCGGLVGLKRHPRPADVVASAFIASLAPEDCQGCFTCLQRCQMQALVEDGDRVALKQERCIGCGLCVTTCPSGALTLVRKSESGLTRVPPTMEDTWRIISQTQNI</sequence>
<reference evidence="5" key="1">
    <citation type="submission" date="2015-07" db="EMBL/GenBank/DDBJ databases">
        <title>Draft Genome Sequences of Anaerolinea thermolimosa IMO-1, Bellilinea caldifistulae GOMI-1, Leptolinea tardivitalis YMTK-2, Levilinea saccharolytica KIBI-1,Longilinea arvoryzae KOME-1, Previously Described as Members of the Anaerolineaceae (Chloroflexi).</title>
        <authorList>
            <person name="Sekiguchi Y."/>
            <person name="Ohashi A."/>
            <person name="Matsuura N."/>
            <person name="Tourlousse M.D."/>
        </authorList>
    </citation>
    <scope>NUCLEOTIDE SEQUENCE [LARGE SCALE GENOMIC DNA]</scope>
    <source>
        <strain evidence="5">KOME-1</strain>
    </source>
</reference>
<dbReference type="PROSITE" id="PS00198">
    <property type="entry name" value="4FE4S_FER_1"/>
    <property type="match status" value="1"/>
</dbReference>
<feature type="domain" description="4Fe-4S ferredoxin-type" evidence="4">
    <location>
        <begin position="299"/>
        <end position="328"/>
    </location>
</feature>
<evidence type="ECO:0000256" key="1">
    <source>
        <dbReference type="ARBA" id="ARBA00022723"/>
    </source>
</evidence>
<dbReference type="STRING" id="360412.LARV_00250"/>
<organism evidence="5">
    <name type="scientific">Longilinea arvoryzae</name>
    <dbReference type="NCBI Taxonomy" id="360412"/>
    <lineage>
        <taxon>Bacteria</taxon>
        <taxon>Bacillati</taxon>
        <taxon>Chloroflexota</taxon>
        <taxon>Anaerolineae</taxon>
        <taxon>Anaerolineales</taxon>
        <taxon>Anaerolineaceae</taxon>
        <taxon>Longilinea</taxon>
    </lineage>
</organism>
<dbReference type="GO" id="GO:0046872">
    <property type="term" value="F:metal ion binding"/>
    <property type="evidence" value="ECO:0007669"/>
    <property type="project" value="UniProtKB-KW"/>
</dbReference>
<evidence type="ECO:0000256" key="3">
    <source>
        <dbReference type="ARBA" id="ARBA00023014"/>
    </source>
</evidence>
<evidence type="ECO:0000313" key="5">
    <source>
        <dbReference type="EMBL" id="GAP12514.1"/>
    </source>
</evidence>
<keyword evidence="3" id="KW-0411">Iron-sulfur</keyword>
<dbReference type="InterPro" id="IPR017900">
    <property type="entry name" value="4Fe4S_Fe_S_CS"/>
</dbReference>
<dbReference type="EMBL" id="DF967972">
    <property type="protein sequence ID" value="GAP12514.1"/>
    <property type="molecule type" value="Genomic_DNA"/>
</dbReference>
<evidence type="ECO:0000259" key="4">
    <source>
        <dbReference type="PROSITE" id="PS51379"/>
    </source>
</evidence>
<dbReference type="InterPro" id="IPR017896">
    <property type="entry name" value="4Fe4S_Fe-S-bd"/>
</dbReference>
<protein>
    <submittedName>
        <fullName evidence="5">Protein containg 4Fe-4S binding domain</fullName>
    </submittedName>
</protein>
<dbReference type="Proteomes" id="UP000055060">
    <property type="component" value="Unassembled WGS sequence"/>
</dbReference>
<name>A0A0S7BES9_9CHLR</name>
<evidence type="ECO:0000313" key="6">
    <source>
        <dbReference type="Proteomes" id="UP000055060"/>
    </source>
</evidence>
<gene>
    <name evidence="5" type="ORF">LARV_00250</name>
</gene>
<dbReference type="Pfam" id="PF00037">
    <property type="entry name" value="Fer4"/>
    <property type="match status" value="1"/>
</dbReference>
<dbReference type="Gene3D" id="3.30.70.20">
    <property type="match status" value="1"/>
</dbReference>
<keyword evidence="1" id="KW-0479">Metal-binding</keyword>
<dbReference type="PROSITE" id="PS51379">
    <property type="entry name" value="4FE4S_FER_2"/>
    <property type="match status" value="1"/>
</dbReference>
<dbReference type="GO" id="GO:0051536">
    <property type="term" value="F:iron-sulfur cluster binding"/>
    <property type="evidence" value="ECO:0007669"/>
    <property type="project" value="UniProtKB-KW"/>
</dbReference>
<dbReference type="AlphaFoldDB" id="A0A0S7BES9"/>
<dbReference type="SUPFAM" id="SSF54862">
    <property type="entry name" value="4Fe-4S ferredoxins"/>
    <property type="match status" value="1"/>
</dbReference>
<accession>A0A0S7BES9</accession>
<keyword evidence="6" id="KW-1185">Reference proteome</keyword>
<proteinExistence type="predicted"/>
<evidence type="ECO:0000256" key="2">
    <source>
        <dbReference type="ARBA" id="ARBA00023004"/>
    </source>
</evidence>
<dbReference type="RefSeq" id="WP_075071930.1">
    <property type="nucleotide sequence ID" value="NZ_DF967972.1"/>
</dbReference>